<dbReference type="GO" id="GO:0016929">
    <property type="term" value="F:deSUMOylase activity"/>
    <property type="evidence" value="ECO:0007669"/>
    <property type="project" value="TreeGrafter"/>
</dbReference>
<evidence type="ECO:0000256" key="3">
    <source>
        <dbReference type="ARBA" id="ARBA00022801"/>
    </source>
</evidence>
<name>A0AAV7I2E6_COTGL</name>
<dbReference type="SUPFAM" id="SSF54001">
    <property type="entry name" value="Cysteine proteinases"/>
    <property type="match status" value="1"/>
</dbReference>
<keyword evidence="4" id="KW-0788">Thiol protease</keyword>
<dbReference type="GO" id="GO:0005634">
    <property type="term" value="C:nucleus"/>
    <property type="evidence" value="ECO:0007669"/>
    <property type="project" value="TreeGrafter"/>
</dbReference>
<dbReference type="PANTHER" id="PTHR12606:SF141">
    <property type="entry name" value="GH15225P-RELATED"/>
    <property type="match status" value="1"/>
</dbReference>
<protein>
    <recommendedName>
        <fullName evidence="5">Ubiquitin-like protease family profile domain-containing protein</fullName>
    </recommendedName>
</protein>
<dbReference type="Proteomes" id="UP000826195">
    <property type="component" value="Unassembled WGS sequence"/>
</dbReference>
<gene>
    <name evidence="6" type="ORF">KQX54_013387</name>
</gene>
<accession>A0AAV7I2E6</accession>
<dbReference type="Pfam" id="PF02902">
    <property type="entry name" value="Peptidase_C48"/>
    <property type="match status" value="1"/>
</dbReference>
<dbReference type="Gene3D" id="3.40.395.10">
    <property type="entry name" value="Adenoviral Proteinase, Chain A"/>
    <property type="match status" value="1"/>
</dbReference>
<evidence type="ECO:0000313" key="7">
    <source>
        <dbReference type="Proteomes" id="UP000826195"/>
    </source>
</evidence>
<dbReference type="InterPro" id="IPR003653">
    <property type="entry name" value="Peptidase_C48_C"/>
</dbReference>
<dbReference type="GO" id="GO:0016926">
    <property type="term" value="P:protein desumoylation"/>
    <property type="evidence" value="ECO:0007669"/>
    <property type="project" value="TreeGrafter"/>
</dbReference>
<dbReference type="EMBL" id="JAHXZJ010002609">
    <property type="protein sequence ID" value="KAH0540149.1"/>
    <property type="molecule type" value="Genomic_DNA"/>
</dbReference>
<evidence type="ECO:0000256" key="4">
    <source>
        <dbReference type="ARBA" id="ARBA00022807"/>
    </source>
</evidence>
<feature type="domain" description="Ubiquitin-like protease family profile" evidence="5">
    <location>
        <begin position="25"/>
        <end position="172"/>
    </location>
</feature>
<reference evidence="6 7" key="1">
    <citation type="journal article" date="2021" name="J. Hered.">
        <title>A chromosome-level genome assembly of the parasitoid wasp, Cotesia glomerata (Hymenoptera: Braconidae).</title>
        <authorList>
            <person name="Pinto B.J."/>
            <person name="Weis J.J."/>
            <person name="Gamble T."/>
            <person name="Ode P.J."/>
            <person name="Paul R."/>
            <person name="Zaspel J.M."/>
        </authorList>
    </citation>
    <scope>NUCLEOTIDE SEQUENCE [LARGE SCALE GENOMIC DNA]</scope>
    <source>
        <strain evidence="6">CgM1</strain>
    </source>
</reference>
<sequence>MELFFKIYEPIVENAEHIDVLTVKFKVTKQSLTGLFSPNWLSDEIINVYLKILERDSNFTVRVVDTFWYNTINKKVSAKRLKKDADIFIKRLVLIPIHLGIHWCLCAVDNINKSITYYDSLHSNNDKCLEVIENYLQSLGEKRWSKIHEKNIVLQTNLYDCGVYTYFFAKQLIMSESLQKFSSNMNDFRIEMLCSILSNCKAMHKEKPKNVSEMI</sequence>
<dbReference type="PROSITE" id="PS50600">
    <property type="entry name" value="ULP_PROTEASE"/>
    <property type="match status" value="1"/>
</dbReference>
<comment type="similarity">
    <text evidence="1">Belongs to the peptidase C48 family.</text>
</comment>
<dbReference type="GO" id="GO:0006508">
    <property type="term" value="P:proteolysis"/>
    <property type="evidence" value="ECO:0007669"/>
    <property type="project" value="UniProtKB-KW"/>
</dbReference>
<dbReference type="PANTHER" id="PTHR12606">
    <property type="entry name" value="SENTRIN/SUMO-SPECIFIC PROTEASE"/>
    <property type="match status" value="1"/>
</dbReference>
<keyword evidence="2" id="KW-0645">Protease</keyword>
<keyword evidence="3" id="KW-0378">Hydrolase</keyword>
<dbReference type="InterPro" id="IPR038765">
    <property type="entry name" value="Papain-like_cys_pep_sf"/>
</dbReference>
<evidence type="ECO:0000256" key="2">
    <source>
        <dbReference type="ARBA" id="ARBA00022670"/>
    </source>
</evidence>
<proteinExistence type="inferred from homology"/>
<evidence type="ECO:0000256" key="1">
    <source>
        <dbReference type="ARBA" id="ARBA00005234"/>
    </source>
</evidence>
<evidence type="ECO:0000259" key="5">
    <source>
        <dbReference type="PROSITE" id="PS50600"/>
    </source>
</evidence>
<evidence type="ECO:0000313" key="6">
    <source>
        <dbReference type="EMBL" id="KAH0540149.1"/>
    </source>
</evidence>
<keyword evidence="7" id="KW-1185">Reference proteome</keyword>
<dbReference type="AlphaFoldDB" id="A0AAV7I2E6"/>
<organism evidence="6 7">
    <name type="scientific">Cotesia glomerata</name>
    <name type="common">Lepidopteran parasitic wasp</name>
    <name type="synonym">Apanteles glomeratus</name>
    <dbReference type="NCBI Taxonomy" id="32391"/>
    <lineage>
        <taxon>Eukaryota</taxon>
        <taxon>Metazoa</taxon>
        <taxon>Ecdysozoa</taxon>
        <taxon>Arthropoda</taxon>
        <taxon>Hexapoda</taxon>
        <taxon>Insecta</taxon>
        <taxon>Pterygota</taxon>
        <taxon>Neoptera</taxon>
        <taxon>Endopterygota</taxon>
        <taxon>Hymenoptera</taxon>
        <taxon>Apocrita</taxon>
        <taxon>Ichneumonoidea</taxon>
        <taxon>Braconidae</taxon>
        <taxon>Microgastrinae</taxon>
        <taxon>Cotesia</taxon>
    </lineage>
</organism>
<comment type="caution">
    <text evidence="6">The sequence shown here is derived from an EMBL/GenBank/DDBJ whole genome shotgun (WGS) entry which is preliminary data.</text>
</comment>